<dbReference type="SMART" id="SM00100">
    <property type="entry name" value="cNMP"/>
    <property type="match status" value="1"/>
</dbReference>
<evidence type="ECO:0000256" key="6">
    <source>
        <dbReference type="ARBA" id="ARBA00022826"/>
    </source>
</evidence>
<keyword evidence="6 13" id="KW-0631">Potassium channel</keyword>
<dbReference type="PROSITE" id="PS50042">
    <property type="entry name" value="CNMP_BINDING_3"/>
    <property type="match status" value="1"/>
</dbReference>
<dbReference type="EMBL" id="QZWG01000004">
    <property type="protein sequence ID" value="RZC15488.1"/>
    <property type="molecule type" value="Genomic_DNA"/>
</dbReference>
<dbReference type="GO" id="GO:0005249">
    <property type="term" value="F:voltage-gated potassium channel activity"/>
    <property type="evidence" value="ECO:0007669"/>
    <property type="project" value="UniProtKB-UniRule"/>
</dbReference>
<evidence type="ECO:0000259" key="15">
    <source>
        <dbReference type="PROSITE" id="PS51490"/>
    </source>
</evidence>
<evidence type="ECO:0000256" key="10">
    <source>
        <dbReference type="ARBA" id="ARBA00023065"/>
    </source>
</evidence>
<keyword evidence="3 13" id="KW-0813">Transport</keyword>
<keyword evidence="5 13" id="KW-0812">Transmembrane</keyword>
<dbReference type="Pfam" id="PF11834">
    <property type="entry name" value="KHA"/>
    <property type="match status" value="1"/>
</dbReference>
<evidence type="ECO:0000313" key="17">
    <source>
        <dbReference type="Proteomes" id="UP000289340"/>
    </source>
</evidence>
<feature type="transmembrane region" description="Helical" evidence="13">
    <location>
        <begin position="279"/>
        <end position="297"/>
    </location>
</feature>
<dbReference type="Gene3D" id="1.10.287.70">
    <property type="match status" value="1"/>
</dbReference>
<protein>
    <recommendedName>
        <fullName evidence="13">Potassium channel</fullName>
    </recommendedName>
</protein>
<accession>A0A445KXU9</accession>
<dbReference type="CDD" id="cd00038">
    <property type="entry name" value="CAP_ED"/>
    <property type="match status" value="1"/>
</dbReference>
<evidence type="ECO:0000256" key="5">
    <source>
        <dbReference type="ARBA" id="ARBA00022692"/>
    </source>
</evidence>
<dbReference type="Proteomes" id="UP000289340">
    <property type="component" value="Chromosome 4"/>
</dbReference>
<comment type="domain">
    <text evidence="13">The KHA domain (rich in hydrophobic and acidic residues) present in the C-terminal part is likely to be important for tetramerization.</text>
</comment>
<keyword evidence="8 13" id="KW-0630">Potassium</keyword>
<evidence type="ECO:0000256" key="11">
    <source>
        <dbReference type="ARBA" id="ARBA00023136"/>
    </source>
</evidence>
<dbReference type="InterPro" id="IPR018490">
    <property type="entry name" value="cNMP-bd_dom_sf"/>
</dbReference>
<evidence type="ECO:0000256" key="9">
    <source>
        <dbReference type="ARBA" id="ARBA00022989"/>
    </source>
</evidence>
<dbReference type="InterPro" id="IPR021789">
    <property type="entry name" value="KHA_dom"/>
</dbReference>
<evidence type="ECO:0000256" key="4">
    <source>
        <dbReference type="ARBA" id="ARBA00022538"/>
    </source>
</evidence>
<dbReference type="PANTHER" id="PTHR45743">
    <property type="entry name" value="POTASSIUM CHANNEL AKT1"/>
    <property type="match status" value="1"/>
</dbReference>
<comment type="domain">
    <text evidence="13">The segment S4 is probably the voltage-sensor and is characterized by a series of positively charged amino acids. The pore-forming region H5 is enclosed by the transmembrane segments S5 and S6 in the Shaker-type (1P/6TM) and contains the GYGD signature motif which seems to be involved in potassium selectivity.</text>
</comment>
<reference evidence="16 17" key="1">
    <citation type="submission" date="2018-09" db="EMBL/GenBank/DDBJ databases">
        <title>A high-quality reference genome of wild soybean provides a powerful tool to mine soybean genomes.</title>
        <authorList>
            <person name="Xie M."/>
            <person name="Chung C.Y.L."/>
            <person name="Li M.-W."/>
            <person name="Wong F.-L."/>
            <person name="Chan T.-F."/>
            <person name="Lam H.-M."/>
        </authorList>
    </citation>
    <scope>NUCLEOTIDE SEQUENCE [LARGE SCALE GENOMIC DNA]</scope>
    <source>
        <strain evidence="17">cv. W05</strain>
        <tissue evidence="16">Hypocotyl of etiolated seedlings</tissue>
    </source>
</reference>
<dbReference type="Pfam" id="PF00027">
    <property type="entry name" value="cNMP_binding"/>
    <property type="match status" value="1"/>
</dbReference>
<comment type="function">
    <text evidence="13">Potassium channel.</text>
</comment>
<comment type="similarity">
    <text evidence="2 13">Belongs to the potassium channel family. Plant (TC 1.A.1.4) subfamily.</text>
</comment>
<dbReference type="PROSITE" id="PS51490">
    <property type="entry name" value="KHA"/>
    <property type="match status" value="1"/>
</dbReference>
<comment type="subunit">
    <text evidence="13">The potassium channel is composed of a homo- or heterotetrameric complex of pore-forming subunits.</text>
</comment>
<keyword evidence="7 13" id="KW-0851">Voltage-gated channel</keyword>
<evidence type="ECO:0000256" key="12">
    <source>
        <dbReference type="ARBA" id="ARBA00023303"/>
    </source>
</evidence>
<evidence type="ECO:0000256" key="1">
    <source>
        <dbReference type="ARBA" id="ARBA00004141"/>
    </source>
</evidence>
<comment type="caution">
    <text evidence="13">Lacks conserved residue(s) required for the propagation of feature annotation.</text>
</comment>
<evidence type="ECO:0000256" key="8">
    <source>
        <dbReference type="ARBA" id="ARBA00022958"/>
    </source>
</evidence>
<gene>
    <name evidence="16" type="ORF">D0Y65_009043</name>
</gene>
<name>A0A445KXU9_GLYSO</name>
<dbReference type="Pfam" id="PF00520">
    <property type="entry name" value="Ion_trans"/>
    <property type="match status" value="1"/>
</dbReference>
<keyword evidence="11 13" id="KW-0472">Membrane</keyword>
<evidence type="ECO:0000256" key="7">
    <source>
        <dbReference type="ARBA" id="ARBA00022882"/>
    </source>
</evidence>
<keyword evidence="4 13" id="KW-0633">Potassium transport</keyword>
<organism evidence="16 17">
    <name type="scientific">Glycine soja</name>
    <name type="common">Wild soybean</name>
    <dbReference type="NCBI Taxonomy" id="3848"/>
    <lineage>
        <taxon>Eukaryota</taxon>
        <taxon>Viridiplantae</taxon>
        <taxon>Streptophyta</taxon>
        <taxon>Embryophyta</taxon>
        <taxon>Tracheophyta</taxon>
        <taxon>Spermatophyta</taxon>
        <taxon>Magnoliopsida</taxon>
        <taxon>eudicotyledons</taxon>
        <taxon>Gunneridae</taxon>
        <taxon>Pentapetalae</taxon>
        <taxon>rosids</taxon>
        <taxon>fabids</taxon>
        <taxon>Fabales</taxon>
        <taxon>Fabaceae</taxon>
        <taxon>Papilionoideae</taxon>
        <taxon>50 kb inversion clade</taxon>
        <taxon>NPAAA clade</taxon>
        <taxon>indigoferoid/millettioid clade</taxon>
        <taxon>Phaseoleae</taxon>
        <taxon>Glycine</taxon>
        <taxon>Glycine subgen. Soja</taxon>
    </lineage>
</organism>
<dbReference type="InterPro" id="IPR000595">
    <property type="entry name" value="cNMP-bd_dom"/>
</dbReference>
<feature type="domain" description="KHA" evidence="15">
    <location>
        <begin position="564"/>
        <end position="633"/>
    </location>
</feature>
<keyword evidence="12 13" id="KW-0407">Ion channel</keyword>
<dbReference type="InterPro" id="IPR014710">
    <property type="entry name" value="RmlC-like_jellyroll"/>
</dbReference>
<dbReference type="SUPFAM" id="SSF81324">
    <property type="entry name" value="Voltage-gated potassium channels"/>
    <property type="match status" value="1"/>
</dbReference>
<keyword evidence="9 13" id="KW-1133">Transmembrane helix</keyword>
<dbReference type="Gene3D" id="2.60.120.10">
    <property type="entry name" value="Jelly Rolls"/>
    <property type="match status" value="1"/>
</dbReference>
<dbReference type="InterPro" id="IPR045319">
    <property type="entry name" value="KAT/AKT"/>
</dbReference>
<sequence length="633" mass="72572">MVALRMSMSSLVRRRSSDEITNSASVSSSLFPAFGTTIFDIEGYLKSNLRKYVIAPYDRRYQLWQTFLVALVVYSAWASPFELAFRELLVGSLLPVDLLVDAFFAVDIILTFFVAYLDTSTYLLVDDHKKIALRYVKKLHFTMDLASTVPFEQIHQILTGKPTKSEVSGFLIMLRLWRLRRVSELFARLEKDIRINYSATRFCKLICVTLFAMHFAGCTYFWLAVQHKTPKNTWIGNKTEDFNDLSVGLGYTYSMYWSVATLTTVGYGDFYAVNLTEKLFSTIYMLFNIGLTSYIIGNMTNLLVHSSVRNFVMASQRDAFNKILQYANKYRLPEGLKEQMLAHMQLKFQTAELQQEVLQDLPKTIRSSIARHLFQNIVETTYLFKGVSDDFITQLVSETKAEYYPSKVDIILQNEMPTYFYILVSGSLDVLIYKNGSEQFLFKLESGGMAGEIGVMFNIPQPFTVRSRGLSQVIRINHHHFKQMVQPFSDDGKTIIYNFIKYFKGLKGKVLEEIYVTELLGDFHDEHLTRNEGTDEEVSRYQEAPYTEGRTGNSKALSSPVPVRVKIHGHHPNEHKMGNETTPKLILLPNSVEDLFSVAEKKFGNRGSKILMADGSEVEELSTIRENDELYIL</sequence>
<evidence type="ECO:0000256" key="3">
    <source>
        <dbReference type="ARBA" id="ARBA00022448"/>
    </source>
</evidence>
<dbReference type="InterPro" id="IPR003938">
    <property type="entry name" value="K_chnl_volt-dep_EAG/ELK/ERG"/>
</dbReference>
<comment type="caution">
    <text evidence="16">The sequence shown here is derived from an EMBL/GenBank/DDBJ whole genome shotgun (WGS) entry which is preliminary data.</text>
</comment>
<dbReference type="FunFam" id="1.10.287.70:FF:000123">
    <property type="entry name" value="Potassium channel KAT3"/>
    <property type="match status" value="1"/>
</dbReference>
<dbReference type="PRINTS" id="PR01463">
    <property type="entry name" value="EAGCHANLFMLY"/>
</dbReference>
<dbReference type="FunFam" id="2.60.120.10:FF:000074">
    <property type="entry name" value="Potassium channel KAT2"/>
    <property type="match status" value="1"/>
</dbReference>
<evidence type="ECO:0000313" key="16">
    <source>
        <dbReference type="EMBL" id="RZC15488.1"/>
    </source>
</evidence>
<dbReference type="SUPFAM" id="SSF51206">
    <property type="entry name" value="cAMP-binding domain-like"/>
    <property type="match status" value="1"/>
</dbReference>
<feature type="transmembrane region" description="Helical" evidence="13">
    <location>
        <begin position="61"/>
        <end position="78"/>
    </location>
</feature>
<feature type="transmembrane region" description="Helical" evidence="13">
    <location>
        <begin position="245"/>
        <end position="267"/>
    </location>
</feature>
<feature type="transmembrane region" description="Helical" evidence="13">
    <location>
        <begin position="202"/>
        <end position="225"/>
    </location>
</feature>
<evidence type="ECO:0000256" key="2">
    <source>
        <dbReference type="ARBA" id="ARBA00007929"/>
    </source>
</evidence>
<dbReference type="InterPro" id="IPR005821">
    <property type="entry name" value="Ion_trans_dom"/>
</dbReference>
<dbReference type="GO" id="GO:0034702">
    <property type="term" value="C:monoatomic ion channel complex"/>
    <property type="evidence" value="ECO:0007669"/>
    <property type="project" value="UniProtKB-KW"/>
</dbReference>
<keyword evidence="10 13" id="KW-0406">Ion transport</keyword>
<feature type="transmembrane region" description="Helical" evidence="13">
    <location>
        <begin position="98"/>
        <end position="125"/>
    </location>
</feature>
<comment type="subcellular location">
    <subcellularLocation>
        <location evidence="1 13">Membrane</location>
        <topology evidence="1 13">Multi-pass membrane protein</topology>
    </subcellularLocation>
</comment>
<evidence type="ECO:0000259" key="14">
    <source>
        <dbReference type="PROSITE" id="PS50042"/>
    </source>
</evidence>
<dbReference type="AlphaFoldDB" id="A0A445KXU9"/>
<feature type="domain" description="Cyclic nucleotide-binding" evidence="14">
    <location>
        <begin position="383"/>
        <end position="502"/>
    </location>
</feature>
<proteinExistence type="inferred from homology"/>
<dbReference type="PANTHER" id="PTHR45743:SF27">
    <property type="entry name" value="POTASSIUM CHANNEL KAT3"/>
    <property type="match status" value="1"/>
</dbReference>
<keyword evidence="17" id="KW-1185">Reference proteome</keyword>
<evidence type="ECO:0000256" key="13">
    <source>
        <dbReference type="RuleBase" id="RU369015"/>
    </source>
</evidence>